<feature type="region of interest" description="Disordered" evidence="1">
    <location>
        <begin position="1"/>
        <end position="48"/>
    </location>
</feature>
<evidence type="ECO:0000256" key="1">
    <source>
        <dbReference type="SAM" id="MobiDB-lite"/>
    </source>
</evidence>
<dbReference type="AlphaFoldDB" id="A0AAF1KJG4"/>
<feature type="compositionally biased region" description="Low complexity" evidence="1">
    <location>
        <begin position="1"/>
        <end position="19"/>
    </location>
</feature>
<sequence>MKVHSSQSSYSAPLLSQSYTDSDDDTPFVLPDDEDSSEKKTAPSISSAGVANSISSFFWQSQSGGSTTDAATAAAADSTDATDTGSAAGSADDDDILSQFSKWADMTPADKIRSQYLEQQNMTEEQFSQLPADQQKAINDQIANQIKQQVGASTTAAGEDESDGGSAAVSLG</sequence>
<organism evidence="2 3">
    <name type="scientific">Rhizobium tumorigenes</name>
    <dbReference type="NCBI Taxonomy" id="2041385"/>
    <lineage>
        <taxon>Bacteria</taxon>
        <taxon>Pseudomonadati</taxon>
        <taxon>Pseudomonadota</taxon>
        <taxon>Alphaproteobacteria</taxon>
        <taxon>Hyphomicrobiales</taxon>
        <taxon>Rhizobiaceae</taxon>
        <taxon>Rhizobium/Agrobacterium group</taxon>
        <taxon>Rhizobium</taxon>
    </lineage>
</organism>
<dbReference type="RefSeq" id="WP_111220282.1">
    <property type="nucleotide sequence ID" value="NZ_CP117255.1"/>
</dbReference>
<dbReference type="Proteomes" id="UP000249499">
    <property type="component" value="Chromosome"/>
</dbReference>
<gene>
    <name evidence="2" type="ORF">PR017_03285</name>
</gene>
<reference evidence="3" key="2">
    <citation type="journal article" date="2023" name="MicrobiologyOpen">
        <title>Genomics of the tumorigenes clade of the family Rhizobiaceae and description of Rhizobium rhododendri sp. nov.</title>
        <authorList>
            <person name="Kuzmanovic N."/>
            <person name="diCenzo G.C."/>
            <person name="Bunk B."/>
            <person name="Sproeer C."/>
            <person name="Fruehling A."/>
            <person name="Neumann-Schaal M."/>
            <person name="Overmann J."/>
            <person name="Smalla K."/>
        </authorList>
    </citation>
    <scope>NUCLEOTIDE SEQUENCE [LARGE SCALE GENOMIC DNA]</scope>
    <source>
        <strain evidence="3">1078</strain>
    </source>
</reference>
<dbReference type="EMBL" id="CP117255">
    <property type="protein sequence ID" value="WFR96180.1"/>
    <property type="molecule type" value="Genomic_DNA"/>
</dbReference>
<feature type="region of interest" description="Disordered" evidence="1">
    <location>
        <begin position="61"/>
        <end position="93"/>
    </location>
</feature>
<proteinExistence type="predicted"/>
<feature type="compositionally biased region" description="Acidic residues" evidence="1">
    <location>
        <begin position="21"/>
        <end position="36"/>
    </location>
</feature>
<keyword evidence="3" id="KW-1185">Reference proteome</keyword>
<evidence type="ECO:0000313" key="2">
    <source>
        <dbReference type="EMBL" id="WFR96180.1"/>
    </source>
</evidence>
<dbReference type="KEGG" id="rtu:PR017_03285"/>
<feature type="region of interest" description="Disordered" evidence="1">
    <location>
        <begin position="148"/>
        <end position="172"/>
    </location>
</feature>
<feature type="compositionally biased region" description="Low complexity" evidence="1">
    <location>
        <begin position="61"/>
        <end position="90"/>
    </location>
</feature>
<protein>
    <submittedName>
        <fullName evidence="2">Uncharacterized protein</fullName>
    </submittedName>
</protein>
<name>A0AAF1KJG4_9HYPH</name>
<evidence type="ECO:0000313" key="3">
    <source>
        <dbReference type="Proteomes" id="UP000249499"/>
    </source>
</evidence>
<accession>A0AAF1KJG4</accession>
<reference evidence="2 3" key="1">
    <citation type="journal article" date="2018" name="Sci. Rep.">
        <title>Rhizobium tumorigenes sp. nov., a novel plant tumorigenic bacterium isolated from cane gall tumors on thornless blackberry.</title>
        <authorList>
            <person name="Kuzmanovi N."/>
            <person name="Smalla K."/>
            <person name="Gronow S."/>
            <person name="PuBawska J."/>
        </authorList>
    </citation>
    <scope>NUCLEOTIDE SEQUENCE [LARGE SCALE GENOMIC DNA]</scope>
    <source>
        <strain evidence="2 3">1078</strain>
    </source>
</reference>